<dbReference type="EMBL" id="KV417668">
    <property type="protein sequence ID" value="KZP11133.1"/>
    <property type="molecule type" value="Genomic_DNA"/>
</dbReference>
<sequence>MHQLSAWNAPLPRYDPRLQGTHGDSGVTGRQLHIACNCLEIQPRASAPTKLQSISVRRPRQIFAFPNPLYTNIYIPLPIFGTFTIFFCLGSPRPSKLGTVPYSPAERSLGREGAIRKYIAPRAPARW</sequence>
<proteinExistence type="predicted"/>
<keyword evidence="1" id="KW-0812">Transmembrane</keyword>
<keyword evidence="1" id="KW-1133">Transmembrane helix</keyword>
<gene>
    <name evidence="2" type="ORF">FIBSPDRAFT_871896</name>
</gene>
<protein>
    <submittedName>
        <fullName evidence="2">Uncharacterized protein</fullName>
    </submittedName>
</protein>
<keyword evidence="1" id="KW-0472">Membrane</keyword>
<evidence type="ECO:0000313" key="2">
    <source>
        <dbReference type="EMBL" id="KZP11133.1"/>
    </source>
</evidence>
<keyword evidence="3" id="KW-1185">Reference proteome</keyword>
<organism evidence="2 3">
    <name type="scientific">Athelia psychrophila</name>
    <dbReference type="NCBI Taxonomy" id="1759441"/>
    <lineage>
        <taxon>Eukaryota</taxon>
        <taxon>Fungi</taxon>
        <taxon>Dikarya</taxon>
        <taxon>Basidiomycota</taxon>
        <taxon>Agaricomycotina</taxon>
        <taxon>Agaricomycetes</taxon>
        <taxon>Agaricomycetidae</taxon>
        <taxon>Atheliales</taxon>
        <taxon>Atheliaceae</taxon>
        <taxon>Athelia</taxon>
    </lineage>
</organism>
<name>A0A166A0V4_9AGAM</name>
<accession>A0A166A0V4</accession>
<evidence type="ECO:0000313" key="3">
    <source>
        <dbReference type="Proteomes" id="UP000076532"/>
    </source>
</evidence>
<dbReference type="OrthoDB" id="2748701at2759"/>
<evidence type="ECO:0000256" key="1">
    <source>
        <dbReference type="SAM" id="Phobius"/>
    </source>
</evidence>
<dbReference type="Proteomes" id="UP000076532">
    <property type="component" value="Unassembled WGS sequence"/>
</dbReference>
<dbReference type="AlphaFoldDB" id="A0A166A0V4"/>
<reference evidence="2 3" key="1">
    <citation type="journal article" date="2016" name="Mol. Biol. Evol.">
        <title>Comparative Genomics of Early-Diverging Mushroom-Forming Fungi Provides Insights into the Origins of Lignocellulose Decay Capabilities.</title>
        <authorList>
            <person name="Nagy L.G."/>
            <person name="Riley R."/>
            <person name="Tritt A."/>
            <person name="Adam C."/>
            <person name="Daum C."/>
            <person name="Floudas D."/>
            <person name="Sun H."/>
            <person name="Yadav J.S."/>
            <person name="Pangilinan J."/>
            <person name="Larsson K.H."/>
            <person name="Matsuura K."/>
            <person name="Barry K."/>
            <person name="Labutti K."/>
            <person name="Kuo R."/>
            <person name="Ohm R.A."/>
            <person name="Bhattacharya S.S."/>
            <person name="Shirouzu T."/>
            <person name="Yoshinaga Y."/>
            <person name="Martin F.M."/>
            <person name="Grigoriev I.V."/>
            <person name="Hibbett D.S."/>
        </authorList>
    </citation>
    <scope>NUCLEOTIDE SEQUENCE [LARGE SCALE GENOMIC DNA]</scope>
    <source>
        <strain evidence="2 3">CBS 109695</strain>
    </source>
</reference>
<feature type="transmembrane region" description="Helical" evidence="1">
    <location>
        <begin position="69"/>
        <end position="89"/>
    </location>
</feature>